<evidence type="ECO:0000256" key="3">
    <source>
        <dbReference type="ARBA" id="ARBA00022475"/>
    </source>
</evidence>
<dbReference type="PANTHER" id="PTHR30106:SF1">
    <property type="entry name" value="UPF0324 MEMBRANE PROTEIN FN0533"/>
    <property type="match status" value="1"/>
</dbReference>
<evidence type="ECO:0000256" key="4">
    <source>
        <dbReference type="ARBA" id="ARBA00022692"/>
    </source>
</evidence>
<evidence type="ECO:0000256" key="5">
    <source>
        <dbReference type="ARBA" id="ARBA00022989"/>
    </source>
</evidence>
<keyword evidence="3" id="KW-1003">Cell membrane</keyword>
<dbReference type="Proteomes" id="UP001611383">
    <property type="component" value="Chromosome"/>
</dbReference>
<evidence type="ECO:0000256" key="7">
    <source>
        <dbReference type="SAM" id="Phobius"/>
    </source>
</evidence>
<feature type="transmembrane region" description="Helical" evidence="7">
    <location>
        <begin position="54"/>
        <end position="75"/>
    </location>
</feature>
<gene>
    <name evidence="8" type="ORF">F0U60_51400</name>
</gene>
<evidence type="ECO:0000256" key="2">
    <source>
        <dbReference type="ARBA" id="ARBA00007977"/>
    </source>
</evidence>
<dbReference type="Pfam" id="PF03601">
    <property type="entry name" value="Cons_hypoth698"/>
    <property type="match status" value="1"/>
</dbReference>
<keyword evidence="5 7" id="KW-1133">Transmembrane helix</keyword>
<evidence type="ECO:0000313" key="9">
    <source>
        <dbReference type="Proteomes" id="UP001611383"/>
    </source>
</evidence>
<comment type="similarity">
    <text evidence="2">Belongs to the UPF0324 family.</text>
</comment>
<feature type="transmembrane region" description="Helical" evidence="7">
    <location>
        <begin position="199"/>
        <end position="218"/>
    </location>
</feature>
<dbReference type="RefSeq" id="WP_395811879.1">
    <property type="nucleotide sequence ID" value="NZ_CP043494.1"/>
</dbReference>
<feature type="transmembrane region" description="Helical" evidence="7">
    <location>
        <begin position="12"/>
        <end position="42"/>
    </location>
</feature>
<feature type="transmembrane region" description="Helical" evidence="7">
    <location>
        <begin position="263"/>
        <end position="284"/>
    </location>
</feature>
<feature type="transmembrane region" description="Helical" evidence="7">
    <location>
        <begin position="171"/>
        <end position="193"/>
    </location>
</feature>
<proteinExistence type="inferred from homology"/>
<keyword evidence="6 7" id="KW-0472">Membrane</keyword>
<reference evidence="8 9" key="1">
    <citation type="submission" date="2019-08" db="EMBL/GenBank/DDBJ databases">
        <title>Archangium and Cystobacter genomes.</title>
        <authorList>
            <person name="Chen I.-C.K."/>
            <person name="Wielgoss S."/>
        </authorList>
    </citation>
    <scope>NUCLEOTIDE SEQUENCE [LARGE SCALE GENOMIC DNA]</scope>
    <source>
        <strain evidence="8 9">Cbm 6</strain>
    </source>
</reference>
<accession>A0ABY9X875</accession>
<evidence type="ECO:0000256" key="1">
    <source>
        <dbReference type="ARBA" id="ARBA00004651"/>
    </source>
</evidence>
<feature type="transmembrane region" description="Helical" evidence="7">
    <location>
        <begin position="296"/>
        <end position="319"/>
    </location>
</feature>
<dbReference type="EMBL" id="CP043494">
    <property type="protein sequence ID" value="WNG51606.1"/>
    <property type="molecule type" value="Genomic_DNA"/>
</dbReference>
<feature type="transmembrane region" description="Helical" evidence="7">
    <location>
        <begin position="111"/>
        <end position="129"/>
    </location>
</feature>
<protein>
    <submittedName>
        <fullName evidence="8">Sulfate exporter family transporter</fullName>
    </submittedName>
</protein>
<keyword evidence="4 7" id="KW-0812">Transmembrane</keyword>
<name>A0ABY9X875_9BACT</name>
<evidence type="ECO:0000313" key="8">
    <source>
        <dbReference type="EMBL" id="WNG51606.1"/>
    </source>
</evidence>
<organism evidence="8 9">
    <name type="scientific">Archangium minus</name>
    <dbReference type="NCBI Taxonomy" id="83450"/>
    <lineage>
        <taxon>Bacteria</taxon>
        <taxon>Pseudomonadati</taxon>
        <taxon>Myxococcota</taxon>
        <taxon>Myxococcia</taxon>
        <taxon>Myxococcales</taxon>
        <taxon>Cystobacterineae</taxon>
        <taxon>Archangiaceae</taxon>
        <taxon>Archangium</taxon>
    </lineage>
</organism>
<feature type="transmembrane region" description="Helical" evidence="7">
    <location>
        <begin position="81"/>
        <end position="99"/>
    </location>
</feature>
<feature type="transmembrane region" description="Helical" evidence="7">
    <location>
        <begin position="239"/>
        <end position="257"/>
    </location>
</feature>
<keyword evidence="9" id="KW-1185">Reference proteome</keyword>
<comment type="subcellular location">
    <subcellularLocation>
        <location evidence="1">Cell membrane</location>
        <topology evidence="1">Multi-pass membrane protein</topology>
    </subcellularLocation>
</comment>
<feature type="transmembrane region" description="Helical" evidence="7">
    <location>
        <begin position="141"/>
        <end position="164"/>
    </location>
</feature>
<dbReference type="InterPro" id="IPR018383">
    <property type="entry name" value="UPF0324_pro"/>
</dbReference>
<dbReference type="PANTHER" id="PTHR30106">
    <property type="entry name" value="INNER MEMBRANE PROTEIN YEIH-RELATED"/>
    <property type="match status" value="1"/>
</dbReference>
<sequence length="320" mass="33173">MDEQRHWSAGHVLVPLGAVASILPFVSTGAALVAGILVALLVGNPYVEWTRRATHTLLSLAVVGLGAGMDLRVVAAVGAHGVLYTVASIAVCLLLGALFSRALGVSREAGLLISVGTAICGGSAIAAMVPVLCPREHEVSVALGTVFLLNAVALFVFPAVGHAVGLDASHFGLWSALAIHDTSSVVGAALQYGPQALEVATTVKLARALWIVPLTLVIGAWRRRQDEATEPRGQARHPWFILGFIATAALVTWVPAMRPAGHLVASASRQALVLTLFLIGANLTRDAVRSVGIRPLAHGLALWVCMAGLSLGAIGLHLVE</sequence>
<evidence type="ECO:0000256" key="6">
    <source>
        <dbReference type="ARBA" id="ARBA00023136"/>
    </source>
</evidence>